<dbReference type="RefSeq" id="XP_031865627.1">
    <property type="nucleotide sequence ID" value="XM_032018328.1"/>
</dbReference>
<sequence>MAHYNNKTDGTTIVSDFSSQVAGRTFLITGPSAGGIGAETALTLARAHPSTLLLLGRSLPKIQPIIDEIHTISPSTVTKFIPVSLDSLSSVRSAATAILSDSSVPKIDVVINNAAIMACPYGLSQDGYELQFATNHLSHFLLTNLLMPKILAAGPGARIVNVSSTGHLLHDVNWESLDFNGGKDYQPFDSYGQAKTANILFTVGLNKRLSARAGGEDIKSFALHPGSIVSGLQKHMTPEIRDDAIARLLATGVALPEMKTLQQGCSTTLRAALDLGLQEKEGSVYLSHCQIVTDPINVKAYAIDKEKAERLWKLSEEMVGEKFEF</sequence>
<dbReference type="STRING" id="2656787.A0A370TBT9"/>
<dbReference type="PRINTS" id="PR00080">
    <property type="entry name" value="SDRFAMILY"/>
</dbReference>
<dbReference type="GeneID" id="43602554"/>
<accession>A0A370TBT9</accession>
<evidence type="ECO:0000256" key="2">
    <source>
        <dbReference type="ARBA" id="ARBA00023002"/>
    </source>
</evidence>
<reference evidence="4 5" key="1">
    <citation type="journal article" date="2018" name="IMA Fungus">
        <title>IMA Genome-F 9: Draft genome sequence of Annulohypoxylon stygium, Aspergillus mulundensis, Berkeleyomyces basicola (syn. Thielaviopsis basicola), Ceratocystis smalleyi, two Cercospora beticola strains, Coleophoma cylindrospora, Fusarium fracticaudum, Phialophora cf. hyalina, and Morchella septimelata.</title>
        <authorList>
            <person name="Wingfield B.D."/>
            <person name="Bills G.F."/>
            <person name="Dong Y."/>
            <person name="Huang W."/>
            <person name="Nel W.J."/>
            <person name="Swalarsk-Parry B.S."/>
            <person name="Vaghefi N."/>
            <person name="Wilken P.M."/>
            <person name="An Z."/>
            <person name="de Beer Z.W."/>
            <person name="De Vos L."/>
            <person name="Chen L."/>
            <person name="Duong T.A."/>
            <person name="Gao Y."/>
            <person name="Hammerbacher A."/>
            <person name="Kikkert J.R."/>
            <person name="Li Y."/>
            <person name="Li H."/>
            <person name="Li K."/>
            <person name="Li Q."/>
            <person name="Liu X."/>
            <person name="Ma X."/>
            <person name="Naidoo K."/>
            <person name="Pethybridge S.J."/>
            <person name="Sun J."/>
            <person name="Steenkamp E.T."/>
            <person name="van der Nest M.A."/>
            <person name="van Wyk S."/>
            <person name="Wingfield M.J."/>
            <person name="Xiong C."/>
            <person name="Yue Q."/>
            <person name="Zhang X."/>
        </authorList>
    </citation>
    <scope>NUCLEOTIDE SEQUENCE [LARGE SCALE GENOMIC DNA]</scope>
    <source>
        <strain evidence="4 5">BP 5553</strain>
    </source>
</reference>
<organism evidence="4 5">
    <name type="scientific">Venustampulla echinocandica</name>
    <dbReference type="NCBI Taxonomy" id="2656787"/>
    <lineage>
        <taxon>Eukaryota</taxon>
        <taxon>Fungi</taxon>
        <taxon>Dikarya</taxon>
        <taxon>Ascomycota</taxon>
        <taxon>Pezizomycotina</taxon>
        <taxon>Leotiomycetes</taxon>
        <taxon>Helotiales</taxon>
        <taxon>Pleuroascaceae</taxon>
        <taxon>Venustampulla</taxon>
    </lineage>
</organism>
<dbReference type="EMBL" id="NPIC01000012">
    <property type="protein sequence ID" value="RDL31496.1"/>
    <property type="molecule type" value="Genomic_DNA"/>
</dbReference>
<comment type="caution">
    <text evidence="4">The sequence shown here is derived from an EMBL/GenBank/DDBJ whole genome shotgun (WGS) entry which is preliminary data.</text>
</comment>
<dbReference type="InterPro" id="IPR036291">
    <property type="entry name" value="NAD(P)-bd_dom_sf"/>
</dbReference>
<gene>
    <name evidence="4" type="ORF">BP5553_09705</name>
</gene>
<dbReference type="PANTHER" id="PTHR24320:SF283">
    <property type="entry name" value="RETINOL DEHYDROGENASE 11"/>
    <property type="match status" value="1"/>
</dbReference>
<keyword evidence="2" id="KW-0560">Oxidoreductase</keyword>
<protein>
    <recommendedName>
        <fullName evidence="6">NAD(P)-binding protein</fullName>
    </recommendedName>
</protein>
<dbReference type="PANTHER" id="PTHR24320">
    <property type="entry name" value="RETINOL DEHYDROGENASE"/>
    <property type="match status" value="1"/>
</dbReference>
<dbReference type="AlphaFoldDB" id="A0A370TBT9"/>
<evidence type="ECO:0000256" key="3">
    <source>
        <dbReference type="RuleBase" id="RU000363"/>
    </source>
</evidence>
<dbReference type="Gene3D" id="3.40.50.720">
    <property type="entry name" value="NAD(P)-binding Rossmann-like Domain"/>
    <property type="match status" value="1"/>
</dbReference>
<dbReference type="PRINTS" id="PR00081">
    <property type="entry name" value="GDHRDH"/>
</dbReference>
<dbReference type="SUPFAM" id="SSF51735">
    <property type="entry name" value="NAD(P)-binding Rossmann-fold domains"/>
    <property type="match status" value="1"/>
</dbReference>
<dbReference type="Pfam" id="PF00106">
    <property type="entry name" value="adh_short"/>
    <property type="match status" value="1"/>
</dbReference>
<evidence type="ECO:0000313" key="4">
    <source>
        <dbReference type="EMBL" id="RDL31496.1"/>
    </source>
</evidence>
<name>A0A370TBT9_9HELO</name>
<keyword evidence="5" id="KW-1185">Reference proteome</keyword>
<evidence type="ECO:0000256" key="1">
    <source>
        <dbReference type="ARBA" id="ARBA00006484"/>
    </source>
</evidence>
<dbReference type="Proteomes" id="UP000254866">
    <property type="component" value="Unassembled WGS sequence"/>
</dbReference>
<dbReference type="InterPro" id="IPR002347">
    <property type="entry name" value="SDR_fam"/>
</dbReference>
<dbReference type="GO" id="GO:0016491">
    <property type="term" value="F:oxidoreductase activity"/>
    <property type="evidence" value="ECO:0007669"/>
    <property type="project" value="UniProtKB-KW"/>
</dbReference>
<evidence type="ECO:0008006" key="6">
    <source>
        <dbReference type="Google" id="ProtNLM"/>
    </source>
</evidence>
<dbReference type="OrthoDB" id="191139at2759"/>
<proteinExistence type="inferred from homology"/>
<comment type="similarity">
    <text evidence="1 3">Belongs to the short-chain dehydrogenases/reductases (SDR) family.</text>
</comment>
<evidence type="ECO:0000313" key="5">
    <source>
        <dbReference type="Proteomes" id="UP000254866"/>
    </source>
</evidence>